<evidence type="ECO:0008006" key="3">
    <source>
        <dbReference type="Google" id="ProtNLM"/>
    </source>
</evidence>
<reference evidence="2" key="1">
    <citation type="journal article" date="2020" name="Nature">
        <title>Giant virus diversity and host interactions through global metagenomics.</title>
        <authorList>
            <person name="Schulz F."/>
            <person name="Roux S."/>
            <person name="Paez-Espino D."/>
            <person name="Jungbluth S."/>
            <person name="Walsh D.A."/>
            <person name="Denef V.J."/>
            <person name="McMahon K.D."/>
            <person name="Konstantinidis K.T."/>
            <person name="Eloe-Fadrosh E.A."/>
            <person name="Kyrpides N.C."/>
            <person name="Woyke T."/>
        </authorList>
    </citation>
    <scope>NUCLEOTIDE SEQUENCE</scope>
    <source>
        <strain evidence="2">GVMAG-S-ERX556126-94</strain>
    </source>
</reference>
<organism evidence="2">
    <name type="scientific">viral metagenome</name>
    <dbReference type="NCBI Taxonomy" id="1070528"/>
    <lineage>
        <taxon>unclassified sequences</taxon>
        <taxon>metagenomes</taxon>
        <taxon>organismal metagenomes</taxon>
    </lineage>
</organism>
<feature type="compositionally biased region" description="Basic residues" evidence="1">
    <location>
        <begin position="1"/>
        <end position="28"/>
    </location>
</feature>
<sequence length="265" mass="31125">MPKKRTKTRKRNRKTNNKKTNKRARPRKKTDNNIVDVPFSRLRSKGTYASSGGIHFHYQKYSNVMNYLRSLNVTNACFFKNRDAFLNLNIDKQNMSVKTMGLDQNLFLSDLRECLKTSKRFIPIILNLATKDGNHANILLIDKQNERIELYEPHGSRKSDSVLGSVKGAYSKKIRELKKFWRSILPEFNVVNMVDYRRGTHFQLEYDPENNSGFCVTWSILFAHYRLLNPDIKPDTLIKYLSKKITTVKLLQYAKYVEENIKHKI</sequence>
<evidence type="ECO:0000313" key="2">
    <source>
        <dbReference type="EMBL" id="QHT39077.1"/>
    </source>
</evidence>
<dbReference type="EMBL" id="MN738838">
    <property type="protein sequence ID" value="QHT39077.1"/>
    <property type="molecule type" value="Genomic_DNA"/>
</dbReference>
<protein>
    <recommendedName>
        <fullName evidence="3">Ubiquitin-like protease family profile domain-containing protein</fullName>
    </recommendedName>
</protein>
<proteinExistence type="predicted"/>
<accession>A0A6C0FB52</accession>
<feature type="region of interest" description="Disordered" evidence="1">
    <location>
        <begin position="1"/>
        <end position="32"/>
    </location>
</feature>
<name>A0A6C0FB52_9ZZZZ</name>
<evidence type="ECO:0000256" key="1">
    <source>
        <dbReference type="SAM" id="MobiDB-lite"/>
    </source>
</evidence>
<dbReference type="AlphaFoldDB" id="A0A6C0FB52"/>